<reference evidence="3 5" key="2">
    <citation type="submission" date="2018-08" db="EMBL/GenBank/DDBJ databases">
        <title>Genomic Encyclopedia of Archaeal and Bacterial Type Strains, Phase II (KMG-II): from individual species to whole genera.</title>
        <authorList>
            <person name="Goeker M."/>
        </authorList>
    </citation>
    <scope>NUCLEOTIDE SEQUENCE [LARGE SCALE GENOMIC DNA]</scope>
    <source>
        <strain evidence="3 5">DSM 2261</strain>
    </source>
</reference>
<dbReference type="EMBL" id="QUMU01000006">
    <property type="protein sequence ID" value="REG30936.1"/>
    <property type="molecule type" value="Genomic_DNA"/>
</dbReference>
<reference evidence="2 4" key="1">
    <citation type="submission" date="2015-05" db="EMBL/GenBank/DDBJ databases">
        <title>Genome assembly of Archangium gephyra DSM 2261.</title>
        <authorList>
            <person name="Sharma G."/>
            <person name="Subramanian S."/>
        </authorList>
    </citation>
    <scope>NUCLEOTIDE SEQUENCE [LARGE SCALE GENOMIC DNA]</scope>
    <source>
        <strain evidence="2 4">DSM 2261</strain>
    </source>
</reference>
<proteinExistence type="predicted"/>
<evidence type="ECO:0000313" key="3">
    <source>
        <dbReference type="EMBL" id="REG30936.1"/>
    </source>
</evidence>
<dbReference type="AlphaFoldDB" id="A0AAC8TAN3"/>
<evidence type="ECO:0000256" key="1">
    <source>
        <dbReference type="SAM" id="MobiDB-lite"/>
    </source>
</evidence>
<accession>A0AAC8TAN3</accession>
<feature type="compositionally biased region" description="Basic and acidic residues" evidence="1">
    <location>
        <begin position="8"/>
        <end position="22"/>
    </location>
</feature>
<evidence type="ECO:0000313" key="2">
    <source>
        <dbReference type="EMBL" id="AKI99026.1"/>
    </source>
</evidence>
<dbReference type="RefSeq" id="WP_047854238.1">
    <property type="nucleotide sequence ID" value="NZ_CP011509.1"/>
</dbReference>
<evidence type="ECO:0000313" key="5">
    <source>
        <dbReference type="Proteomes" id="UP000256345"/>
    </source>
</evidence>
<dbReference type="KEGG" id="age:AA314_00653"/>
<evidence type="ECO:0000313" key="4">
    <source>
        <dbReference type="Proteomes" id="UP000035579"/>
    </source>
</evidence>
<protein>
    <submittedName>
        <fullName evidence="2">Uncharacterized protein</fullName>
    </submittedName>
</protein>
<keyword evidence="5" id="KW-1185">Reference proteome</keyword>
<organism evidence="2 4">
    <name type="scientific">Archangium gephyra</name>
    <dbReference type="NCBI Taxonomy" id="48"/>
    <lineage>
        <taxon>Bacteria</taxon>
        <taxon>Pseudomonadati</taxon>
        <taxon>Myxococcota</taxon>
        <taxon>Myxococcia</taxon>
        <taxon>Myxococcales</taxon>
        <taxon>Cystobacterineae</taxon>
        <taxon>Archangiaceae</taxon>
        <taxon>Archangium</taxon>
    </lineage>
</organism>
<name>A0AAC8TAN3_9BACT</name>
<dbReference type="Proteomes" id="UP000256345">
    <property type="component" value="Unassembled WGS sequence"/>
</dbReference>
<gene>
    <name evidence="2" type="ORF">AA314_00653</name>
    <name evidence="3" type="ORF">ATI61_106406</name>
</gene>
<sequence length="124" mass="13755">MSNEADPEDRRTPRESRLKQEHRESILSALKEVHERVHASQPEGSSPKLSQGWVDRRRLLLVDLALHLCEEAVKGETVGTRELAEKVHSVLYVAKDLAPGHALEKAAELVLEALGEGDPDAHVD</sequence>
<dbReference type="Proteomes" id="UP000035579">
    <property type="component" value="Chromosome"/>
</dbReference>
<dbReference type="EMBL" id="CP011509">
    <property type="protein sequence ID" value="AKI99026.1"/>
    <property type="molecule type" value="Genomic_DNA"/>
</dbReference>
<feature type="region of interest" description="Disordered" evidence="1">
    <location>
        <begin position="1"/>
        <end position="22"/>
    </location>
</feature>